<keyword evidence="9" id="KW-1185">Reference proteome</keyword>
<evidence type="ECO:0000256" key="3">
    <source>
        <dbReference type="ARBA" id="ARBA00022989"/>
    </source>
</evidence>
<dbReference type="Pfam" id="PF07690">
    <property type="entry name" value="MFS_1"/>
    <property type="match status" value="1"/>
</dbReference>
<feature type="transmembrane region" description="Helical" evidence="6">
    <location>
        <begin position="134"/>
        <end position="155"/>
    </location>
</feature>
<dbReference type="GO" id="GO:0022857">
    <property type="term" value="F:transmembrane transporter activity"/>
    <property type="evidence" value="ECO:0007669"/>
    <property type="project" value="InterPro"/>
</dbReference>
<feature type="transmembrane region" description="Helical" evidence="6">
    <location>
        <begin position="339"/>
        <end position="360"/>
    </location>
</feature>
<feature type="transmembrane region" description="Helical" evidence="6">
    <location>
        <begin position="167"/>
        <end position="186"/>
    </location>
</feature>
<proteinExistence type="predicted"/>
<dbReference type="GO" id="GO:0016020">
    <property type="term" value="C:membrane"/>
    <property type="evidence" value="ECO:0007669"/>
    <property type="project" value="UniProtKB-SubCell"/>
</dbReference>
<dbReference type="InterPro" id="IPR011701">
    <property type="entry name" value="MFS"/>
</dbReference>
<feature type="transmembrane region" description="Helical" evidence="6">
    <location>
        <begin position="367"/>
        <end position="386"/>
    </location>
</feature>
<dbReference type="PROSITE" id="PS50850">
    <property type="entry name" value="MFS"/>
    <property type="match status" value="1"/>
</dbReference>
<dbReference type="Gene3D" id="1.20.1250.20">
    <property type="entry name" value="MFS general substrate transporter like domains"/>
    <property type="match status" value="1"/>
</dbReference>
<feature type="transmembrane region" description="Helical" evidence="6">
    <location>
        <begin position="231"/>
        <end position="251"/>
    </location>
</feature>
<evidence type="ECO:0000256" key="6">
    <source>
        <dbReference type="SAM" id="Phobius"/>
    </source>
</evidence>
<dbReference type="STRING" id="1399860.A0A2C5Y6B2"/>
<feature type="transmembrane region" description="Helical" evidence="6">
    <location>
        <begin position="198"/>
        <end position="219"/>
    </location>
</feature>
<dbReference type="InterPro" id="IPR036259">
    <property type="entry name" value="MFS_trans_sf"/>
</dbReference>
<dbReference type="EMBL" id="NJET01000022">
    <property type="protein sequence ID" value="PHH65025.1"/>
    <property type="molecule type" value="Genomic_DNA"/>
</dbReference>
<reference evidence="8 9" key="1">
    <citation type="submission" date="2017-06" db="EMBL/GenBank/DDBJ databases">
        <title>Ant-infecting Ophiocordyceps genomes reveal a high diversity of potential behavioral manipulation genes and a possible major role for enterotoxins.</title>
        <authorList>
            <person name="De Bekker C."/>
            <person name="Evans H.C."/>
            <person name="Brachmann A."/>
            <person name="Hughes D.P."/>
        </authorList>
    </citation>
    <scope>NUCLEOTIDE SEQUENCE [LARGE SCALE GENOMIC DNA]</scope>
    <source>
        <strain evidence="8 9">Map64</strain>
    </source>
</reference>
<sequence length="519" mass="56020">MASPPPSKPRHDDTSSPPPLPSIHLLGRQRPALLANAVTEATFVATIVLSMMMSEFFISGFNIILPPVAQALHISQGSQTWPAGVTNLTTAALLQPCARLCDMFGARVVFFAGHAWLLAWSVGTGFAHNQNVLIVGRAMQGIGAAAFLPAGLALLSKTYRPGPRKNVVFAIYGAFACIGFYFGILIGAVAAELANWRWYFWIGAMLEALIALAGLFSIPKDLADRDADANMDWWGLCTIVPGLVLVVFAFTDGRHAPRGWNTPYIYVTLVVGFLLLAAAVYVEGWVAKQPLVPPALFKPRYMVRLVCALFCSYGVFGLFLFYASFYIENIMQKGPLLTAAWFTPFAIGGIFLALSGGLVMHIISNRILMLISCLGFLATSLLFALMPNPNSSSHSSSYFYWAFILPAMLGGTIGVDITFNVTNVYITTAMPRRLQAAASGLINSLIYLGIAFWLGIAEMAISITGMKRDLSMLQEYRIGFWTGVGLAAVALVLVSSIKMGNAKAALTADEKAQLEAESS</sequence>
<dbReference type="SUPFAM" id="SSF103473">
    <property type="entry name" value="MFS general substrate transporter"/>
    <property type="match status" value="1"/>
</dbReference>
<keyword evidence="3 6" id="KW-1133">Transmembrane helix</keyword>
<dbReference type="Gene3D" id="1.20.1720.10">
    <property type="entry name" value="Multidrug resistance protein D"/>
    <property type="match status" value="1"/>
</dbReference>
<feature type="transmembrane region" description="Helical" evidence="6">
    <location>
        <begin position="108"/>
        <end position="128"/>
    </location>
</feature>
<dbReference type="OrthoDB" id="5086884at2759"/>
<dbReference type="InterPro" id="IPR020846">
    <property type="entry name" value="MFS_dom"/>
</dbReference>
<feature type="region of interest" description="Disordered" evidence="5">
    <location>
        <begin position="1"/>
        <end position="21"/>
    </location>
</feature>
<evidence type="ECO:0000256" key="2">
    <source>
        <dbReference type="ARBA" id="ARBA00022692"/>
    </source>
</evidence>
<feature type="domain" description="Major facilitator superfamily (MFS) profile" evidence="7">
    <location>
        <begin position="34"/>
        <end position="502"/>
    </location>
</feature>
<organism evidence="8 9">
    <name type="scientific">Ophiocordyceps australis</name>
    <dbReference type="NCBI Taxonomy" id="1399860"/>
    <lineage>
        <taxon>Eukaryota</taxon>
        <taxon>Fungi</taxon>
        <taxon>Dikarya</taxon>
        <taxon>Ascomycota</taxon>
        <taxon>Pezizomycotina</taxon>
        <taxon>Sordariomycetes</taxon>
        <taxon>Hypocreomycetidae</taxon>
        <taxon>Hypocreales</taxon>
        <taxon>Ophiocordycipitaceae</taxon>
        <taxon>Ophiocordyceps</taxon>
    </lineage>
</organism>
<evidence type="ECO:0000313" key="9">
    <source>
        <dbReference type="Proteomes" id="UP000226192"/>
    </source>
</evidence>
<gene>
    <name evidence="8" type="ORF">CDD81_3423</name>
</gene>
<dbReference type="PANTHER" id="PTHR42718:SF11">
    <property type="entry name" value="MAJOR FACILITATOR SUPERFAMILY (MFS) PROFILE DOMAIN-CONTAINING PROTEIN"/>
    <property type="match status" value="1"/>
</dbReference>
<feature type="transmembrane region" description="Helical" evidence="6">
    <location>
        <begin position="263"/>
        <end position="282"/>
    </location>
</feature>
<evidence type="ECO:0000313" key="8">
    <source>
        <dbReference type="EMBL" id="PHH65025.1"/>
    </source>
</evidence>
<evidence type="ECO:0000256" key="4">
    <source>
        <dbReference type="ARBA" id="ARBA00023136"/>
    </source>
</evidence>
<feature type="transmembrane region" description="Helical" evidence="6">
    <location>
        <begin position="303"/>
        <end position="327"/>
    </location>
</feature>
<dbReference type="PANTHER" id="PTHR42718">
    <property type="entry name" value="MAJOR FACILITATOR SUPERFAMILY MULTIDRUG TRANSPORTER MFSC"/>
    <property type="match status" value="1"/>
</dbReference>
<comment type="subcellular location">
    <subcellularLocation>
        <location evidence="1">Membrane</location>
        <topology evidence="1">Multi-pass membrane protein</topology>
    </subcellularLocation>
</comment>
<feature type="transmembrane region" description="Helical" evidence="6">
    <location>
        <begin position="43"/>
        <end position="65"/>
    </location>
</feature>
<keyword evidence="2 6" id="KW-0812">Transmembrane</keyword>
<dbReference type="Proteomes" id="UP000226192">
    <property type="component" value="Unassembled WGS sequence"/>
</dbReference>
<evidence type="ECO:0000256" key="5">
    <source>
        <dbReference type="SAM" id="MobiDB-lite"/>
    </source>
</evidence>
<evidence type="ECO:0000256" key="1">
    <source>
        <dbReference type="ARBA" id="ARBA00004141"/>
    </source>
</evidence>
<feature type="transmembrane region" description="Helical" evidence="6">
    <location>
        <begin position="434"/>
        <end position="456"/>
    </location>
</feature>
<feature type="transmembrane region" description="Helical" evidence="6">
    <location>
        <begin position="398"/>
        <end position="422"/>
    </location>
</feature>
<accession>A0A2C5Y6B2</accession>
<keyword evidence="4 6" id="KW-0472">Membrane</keyword>
<evidence type="ECO:0000259" key="7">
    <source>
        <dbReference type="PROSITE" id="PS50850"/>
    </source>
</evidence>
<comment type="caution">
    <text evidence="8">The sequence shown here is derived from an EMBL/GenBank/DDBJ whole genome shotgun (WGS) entry which is preliminary data.</text>
</comment>
<name>A0A2C5Y6B2_9HYPO</name>
<feature type="transmembrane region" description="Helical" evidence="6">
    <location>
        <begin position="476"/>
        <end position="494"/>
    </location>
</feature>
<dbReference type="AlphaFoldDB" id="A0A2C5Y6B2"/>
<protein>
    <recommendedName>
        <fullName evidence="7">Major facilitator superfamily (MFS) profile domain-containing protein</fullName>
    </recommendedName>
</protein>